<evidence type="ECO:0000256" key="1">
    <source>
        <dbReference type="SAM" id="SignalP"/>
    </source>
</evidence>
<evidence type="ECO:0000313" key="2">
    <source>
        <dbReference type="EMBL" id="SDI19057.1"/>
    </source>
</evidence>
<accession>A0A1G8IJU6</accession>
<feature type="signal peptide" evidence="1">
    <location>
        <begin position="1"/>
        <end position="23"/>
    </location>
</feature>
<dbReference type="Pfam" id="PF11720">
    <property type="entry name" value="Inhibitor_I78"/>
    <property type="match status" value="1"/>
</dbReference>
<organism evidence="2 3">
    <name type="scientific">Pseudomonas panipatensis</name>
    <dbReference type="NCBI Taxonomy" id="428992"/>
    <lineage>
        <taxon>Bacteria</taxon>
        <taxon>Pseudomonadati</taxon>
        <taxon>Pseudomonadota</taxon>
        <taxon>Gammaproteobacteria</taxon>
        <taxon>Pseudomonadales</taxon>
        <taxon>Pseudomonadaceae</taxon>
        <taxon>Pseudomonas</taxon>
    </lineage>
</organism>
<dbReference type="Gene3D" id="3.30.10.10">
    <property type="entry name" value="Trypsin Inhibitor V, subunit A"/>
    <property type="match status" value="1"/>
</dbReference>
<dbReference type="OrthoDB" id="7917348at2"/>
<feature type="chain" id="PRO_5011626658" evidence="1">
    <location>
        <begin position="24"/>
        <end position="103"/>
    </location>
</feature>
<dbReference type="RefSeq" id="WP_090263926.1">
    <property type="nucleotide sequence ID" value="NZ_FNDS01000006.1"/>
</dbReference>
<dbReference type="PANTHER" id="PTHR39600">
    <property type="entry name" value="PEPTIDASE INHIBITOR I78 FAMILY PROTEIN"/>
    <property type="match status" value="1"/>
</dbReference>
<dbReference type="PANTHER" id="PTHR39600:SF1">
    <property type="entry name" value="PEPTIDASE INHIBITOR I78 FAMILY PROTEIN"/>
    <property type="match status" value="1"/>
</dbReference>
<protein>
    <submittedName>
        <fullName evidence="2">Peptidase inhibitor I78 family protein</fullName>
    </submittedName>
</protein>
<dbReference type="Proteomes" id="UP000199636">
    <property type="component" value="Unassembled WGS sequence"/>
</dbReference>
<dbReference type="AlphaFoldDB" id="A0A1G8IJU6"/>
<dbReference type="EMBL" id="FNDS01000006">
    <property type="protein sequence ID" value="SDI19057.1"/>
    <property type="molecule type" value="Genomic_DNA"/>
</dbReference>
<proteinExistence type="predicted"/>
<keyword evidence="1" id="KW-0732">Signal</keyword>
<sequence length="103" mass="10763">MPFNPVLPATLCAAILLAGCSSAGKPETQPAVAADAGRCAAAPVQALIGKPLSAALVEQAKREAGAQRVRVLHPHDAVTLDYNPQRLNIDVDDRQQVLRLTCG</sequence>
<dbReference type="InterPro" id="IPR021719">
    <property type="entry name" value="Prot_inh_I78"/>
</dbReference>
<reference evidence="3" key="1">
    <citation type="submission" date="2016-10" db="EMBL/GenBank/DDBJ databases">
        <authorList>
            <person name="Varghese N."/>
            <person name="Submissions S."/>
        </authorList>
    </citation>
    <scope>NUCLEOTIDE SEQUENCE [LARGE SCALE GENOMIC DNA]</scope>
    <source>
        <strain evidence="3">CCM 7469</strain>
    </source>
</reference>
<evidence type="ECO:0000313" key="3">
    <source>
        <dbReference type="Proteomes" id="UP000199636"/>
    </source>
</evidence>
<gene>
    <name evidence="2" type="ORF">SAMN05216272_106296</name>
</gene>
<name>A0A1G8IJU6_9PSED</name>
<keyword evidence="3" id="KW-1185">Reference proteome</keyword>
<dbReference type="STRING" id="428992.SAMN05216272_106296"/>